<dbReference type="Pfam" id="PF04542">
    <property type="entry name" value="Sigma70_r2"/>
    <property type="match status" value="1"/>
</dbReference>
<dbReference type="EMBL" id="BAABHS010000037">
    <property type="protein sequence ID" value="GAA4989423.1"/>
    <property type="molecule type" value="Genomic_DNA"/>
</dbReference>
<dbReference type="PANTHER" id="PTHR43133">
    <property type="entry name" value="RNA POLYMERASE ECF-TYPE SIGMA FACTO"/>
    <property type="match status" value="1"/>
</dbReference>
<evidence type="ECO:0008006" key="11">
    <source>
        <dbReference type="Google" id="ProtNLM"/>
    </source>
</evidence>
<evidence type="ECO:0000256" key="4">
    <source>
        <dbReference type="ARBA" id="ARBA00023125"/>
    </source>
</evidence>
<feature type="region of interest" description="Disordered" evidence="6">
    <location>
        <begin position="1"/>
        <end position="38"/>
    </location>
</feature>
<dbReference type="InterPro" id="IPR036388">
    <property type="entry name" value="WH-like_DNA-bd_sf"/>
</dbReference>
<accession>A0ABP9I6G9</accession>
<sequence length="262" mass="28407">MRSTLGERGAATMDTADELATVPGGPGPAGTSVGTRPQGRREVFDSVFAGILPRLYRAAVLLTGGGAHAQDLVHDAYLKIGRRPERFLAHPEPYAYAFTAVANLARDQWRRNRRQLPAGEPADDWHREGVWPGGGRLPNAAAGEDALMRERQDGVEVVRLLRRLTFKQARSVLLVDVEGYTIDEAAQLIRTHRSTVAITRRRGLERLRSLIEQERAAEVQGAGGEVHGAAAAALPAQPHPHPLPDTEGWHVRPGNSEGQGDG</sequence>
<proteinExistence type="inferred from homology"/>
<protein>
    <recommendedName>
        <fullName evidence="11">RNA polymerase sigma-70 factor, ECF subfamily</fullName>
    </recommendedName>
</protein>
<feature type="region of interest" description="Disordered" evidence="6">
    <location>
        <begin position="219"/>
        <end position="262"/>
    </location>
</feature>
<keyword evidence="10" id="KW-1185">Reference proteome</keyword>
<dbReference type="InterPro" id="IPR013324">
    <property type="entry name" value="RNA_pol_sigma_r3/r4-like"/>
</dbReference>
<dbReference type="PANTHER" id="PTHR43133:SF50">
    <property type="entry name" value="ECF RNA POLYMERASE SIGMA FACTOR SIGM"/>
    <property type="match status" value="1"/>
</dbReference>
<dbReference type="Gene3D" id="1.10.10.10">
    <property type="entry name" value="Winged helix-like DNA-binding domain superfamily/Winged helix DNA-binding domain"/>
    <property type="match status" value="1"/>
</dbReference>
<reference evidence="10" key="1">
    <citation type="journal article" date="2019" name="Int. J. Syst. Evol. Microbiol.">
        <title>The Global Catalogue of Microorganisms (GCM) 10K type strain sequencing project: providing services to taxonomists for standard genome sequencing and annotation.</title>
        <authorList>
            <consortium name="The Broad Institute Genomics Platform"/>
            <consortium name="The Broad Institute Genome Sequencing Center for Infectious Disease"/>
            <person name="Wu L."/>
            <person name="Ma J."/>
        </authorList>
    </citation>
    <scope>NUCLEOTIDE SEQUENCE [LARGE SCALE GENOMIC DNA]</scope>
    <source>
        <strain evidence="10">JCM 17986</strain>
    </source>
</reference>
<evidence type="ECO:0000259" key="8">
    <source>
        <dbReference type="Pfam" id="PF08281"/>
    </source>
</evidence>
<keyword evidence="2" id="KW-0805">Transcription regulation</keyword>
<dbReference type="InterPro" id="IPR013249">
    <property type="entry name" value="RNA_pol_sigma70_r4_t2"/>
</dbReference>
<dbReference type="Proteomes" id="UP001500466">
    <property type="component" value="Unassembled WGS sequence"/>
</dbReference>
<keyword evidence="4" id="KW-0238">DNA-binding</keyword>
<feature type="compositionally biased region" description="Low complexity" evidence="6">
    <location>
        <begin position="227"/>
        <end position="236"/>
    </location>
</feature>
<dbReference type="Gene3D" id="1.10.1740.10">
    <property type="match status" value="1"/>
</dbReference>
<comment type="similarity">
    <text evidence="1">Belongs to the sigma-70 factor family. ECF subfamily.</text>
</comment>
<gene>
    <name evidence="9" type="ORF">GCM10023205_70680</name>
</gene>
<organism evidence="9 10">
    <name type="scientific">Yinghuangia aomiensis</name>
    <dbReference type="NCBI Taxonomy" id="676205"/>
    <lineage>
        <taxon>Bacteria</taxon>
        <taxon>Bacillati</taxon>
        <taxon>Actinomycetota</taxon>
        <taxon>Actinomycetes</taxon>
        <taxon>Kitasatosporales</taxon>
        <taxon>Streptomycetaceae</taxon>
        <taxon>Yinghuangia</taxon>
    </lineage>
</organism>
<evidence type="ECO:0000313" key="9">
    <source>
        <dbReference type="EMBL" id="GAA4989423.1"/>
    </source>
</evidence>
<dbReference type="InterPro" id="IPR007627">
    <property type="entry name" value="RNA_pol_sigma70_r2"/>
</dbReference>
<dbReference type="Pfam" id="PF08281">
    <property type="entry name" value="Sigma70_r4_2"/>
    <property type="match status" value="1"/>
</dbReference>
<evidence type="ECO:0000256" key="2">
    <source>
        <dbReference type="ARBA" id="ARBA00023015"/>
    </source>
</evidence>
<evidence type="ECO:0000313" key="10">
    <source>
        <dbReference type="Proteomes" id="UP001500466"/>
    </source>
</evidence>
<dbReference type="SUPFAM" id="SSF88659">
    <property type="entry name" value="Sigma3 and sigma4 domains of RNA polymerase sigma factors"/>
    <property type="match status" value="1"/>
</dbReference>
<dbReference type="InterPro" id="IPR039425">
    <property type="entry name" value="RNA_pol_sigma-70-like"/>
</dbReference>
<dbReference type="InterPro" id="IPR013325">
    <property type="entry name" value="RNA_pol_sigma_r2"/>
</dbReference>
<evidence type="ECO:0000256" key="3">
    <source>
        <dbReference type="ARBA" id="ARBA00023082"/>
    </source>
</evidence>
<evidence type="ECO:0000256" key="5">
    <source>
        <dbReference type="ARBA" id="ARBA00023163"/>
    </source>
</evidence>
<evidence type="ECO:0000259" key="7">
    <source>
        <dbReference type="Pfam" id="PF04542"/>
    </source>
</evidence>
<evidence type="ECO:0000256" key="6">
    <source>
        <dbReference type="SAM" id="MobiDB-lite"/>
    </source>
</evidence>
<comment type="caution">
    <text evidence="9">The sequence shown here is derived from an EMBL/GenBank/DDBJ whole genome shotgun (WGS) entry which is preliminary data.</text>
</comment>
<feature type="domain" description="RNA polymerase sigma factor 70 region 4 type 2" evidence="8">
    <location>
        <begin position="156"/>
        <end position="207"/>
    </location>
</feature>
<evidence type="ECO:0000256" key="1">
    <source>
        <dbReference type="ARBA" id="ARBA00010641"/>
    </source>
</evidence>
<feature type="domain" description="RNA polymerase sigma-70 region 2" evidence="7">
    <location>
        <begin position="52"/>
        <end position="114"/>
    </location>
</feature>
<feature type="region of interest" description="Disordered" evidence="6">
    <location>
        <begin position="117"/>
        <end position="136"/>
    </location>
</feature>
<keyword evidence="3" id="KW-0731">Sigma factor</keyword>
<name>A0ABP9I6G9_9ACTN</name>
<keyword evidence="5" id="KW-0804">Transcription</keyword>
<dbReference type="SUPFAM" id="SSF88946">
    <property type="entry name" value="Sigma2 domain of RNA polymerase sigma factors"/>
    <property type="match status" value="1"/>
</dbReference>